<keyword evidence="1" id="KW-0479">Metal-binding</keyword>
<protein>
    <submittedName>
        <fullName evidence="4">Quercetin dioxygenase-like cupin family protein</fullName>
    </submittedName>
</protein>
<keyword evidence="5" id="KW-1185">Reference proteome</keyword>
<dbReference type="InterPro" id="IPR013096">
    <property type="entry name" value="Cupin_2"/>
</dbReference>
<evidence type="ECO:0000256" key="1">
    <source>
        <dbReference type="ARBA" id="ARBA00022723"/>
    </source>
</evidence>
<comment type="caution">
    <text evidence="4">The sequence shown here is derived from an EMBL/GenBank/DDBJ whole genome shotgun (WGS) entry which is preliminary data.</text>
</comment>
<keyword evidence="4" id="KW-0560">Oxidoreductase</keyword>
<dbReference type="Pfam" id="PF03992">
    <property type="entry name" value="ABM"/>
    <property type="match status" value="1"/>
</dbReference>
<name>A0A4R7VKG3_9PSEU</name>
<dbReference type="InterPro" id="IPR051610">
    <property type="entry name" value="GPI/OXD"/>
</dbReference>
<dbReference type="Pfam" id="PF07883">
    <property type="entry name" value="Cupin_2"/>
    <property type="match status" value="1"/>
</dbReference>
<reference evidence="4 5" key="1">
    <citation type="submission" date="2019-03" db="EMBL/GenBank/DDBJ databases">
        <title>Genomic Encyclopedia of Archaeal and Bacterial Type Strains, Phase II (KMG-II): from individual species to whole genera.</title>
        <authorList>
            <person name="Goeker M."/>
        </authorList>
    </citation>
    <scope>NUCLEOTIDE SEQUENCE [LARGE SCALE GENOMIC DNA]</scope>
    <source>
        <strain evidence="4 5">DSM 45499</strain>
    </source>
</reference>
<dbReference type="Proteomes" id="UP000294927">
    <property type="component" value="Unassembled WGS sequence"/>
</dbReference>
<dbReference type="RefSeq" id="WP_208297664.1">
    <property type="nucleotide sequence ID" value="NZ_SOCP01000007.1"/>
</dbReference>
<dbReference type="GO" id="GO:0051213">
    <property type="term" value="F:dioxygenase activity"/>
    <property type="evidence" value="ECO:0007669"/>
    <property type="project" value="UniProtKB-KW"/>
</dbReference>
<dbReference type="Gene3D" id="3.30.70.100">
    <property type="match status" value="1"/>
</dbReference>
<proteinExistence type="predicted"/>
<dbReference type="SUPFAM" id="SSF54909">
    <property type="entry name" value="Dimeric alpha+beta barrel"/>
    <property type="match status" value="1"/>
</dbReference>
<feature type="domain" description="Cupin type-2" evidence="3">
    <location>
        <begin position="42"/>
        <end position="111"/>
    </location>
</feature>
<organism evidence="4 5">
    <name type="scientific">Actinophytocola oryzae</name>
    <dbReference type="NCBI Taxonomy" id="502181"/>
    <lineage>
        <taxon>Bacteria</taxon>
        <taxon>Bacillati</taxon>
        <taxon>Actinomycetota</taxon>
        <taxon>Actinomycetes</taxon>
        <taxon>Pseudonocardiales</taxon>
        <taxon>Pseudonocardiaceae</taxon>
    </lineage>
</organism>
<dbReference type="InterPro" id="IPR011051">
    <property type="entry name" value="RmlC_Cupin_sf"/>
</dbReference>
<evidence type="ECO:0000313" key="4">
    <source>
        <dbReference type="EMBL" id="TDV49976.1"/>
    </source>
</evidence>
<dbReference type="InterPro" id="IPR011008">
    <property type="entry name" value="Dimeric_a/b-barrel"/>
</dbReference>
<dbReference type="PANTHER" id="PTHR35848:SF6">
    <property type="entry name" value="CUPIN TYPE-2 DOMAIN-CONTAINING PROTEIN"/>
    <property type="match status" value="1"/>
</dbReference>
<evidence type="ECO:0000259" key="3">
    <source>
        <dbReference type="Pfam" id="PF07883"/>
    </source>
</evidence>
<sequence>MTGVSARILRPDELPARDRGAGARTVPLVTSARGATSFLNGVTSFEPGAAIAHHVHNVAESVVVLQGAAVVDIDGTRTPLRAFDTTFVPAGIPHHFENASAGEPMTIFWTYAGIEATRTLVASGERGRIEAEQPDGAEPVDIVRESARITVKPGRENAFEDAVAAAATLFQRAHGARTFVLERSHEHPLSYRLTVGWESVDDHLSGFRGSPDFARWRALIGDSIEGLPEVEHFEHVLTAF</sequence>
<dbReference type="EMBL" id="SOCP01000007">
    <property type="protein sequence ID" value="TDV49976.1"/>
    <property type="molecule type" value="Genomic_DNA"/>
</dbReference>
<dbReference type="InterPro" id="IPR007138">
    <property type="entry name" value="ABM_dom"/>
</dbReference>
<accession>A0A4R7VKG3</accession>
<feature type="domain" description="ABM" evidence="2">
    <location>
        <begin position="145"/>
        <end position="218"/>
    </location>
</feature>
<dbReference type="Gene3D" id="2.60.120.10">
    <property type="entry name" value="Jelly Rolls"/>
    <property type="match status" value="1"/>
</dbReference>
<dbReference type="PANTHER" id="PTHR35848">
    <property type="entry name" value="OXALATE-BINDING PROTEIN"/>
    <property type="match status" value="1"/>
</dbReference>
<gene>
    <name evidence="4" type="ORF">CLV71_107324</name>
</gene>
<dbReference type="InterPro" id="IPR014710">
    <property type="entry name" value="RmlC-like_jellyroll"/>
</dbReference>
<dbReference type="AlphaFoldDB" id="A0A4R7VKG3"/>
<dbReference type="SUPFAM" id="SSF51182">
    <property type="entry name" value="RmlC-like cupins"/>
    <property type="match status" value="1"/>
</dbReference>
<evidence type="ECO:0000259" key="2">
    <source>
        <dbReference type="Pfam" id="PF03992"/>
    </source>
</evidence>
<evidence type="ECO:0000313" key="5">
    <source>
        <dbReference type="Proteomes" id="UP000294927"/>
    </source>
</evidence>
<keyword evidence="4" id="KW-0223">Dioxygenase</keyword>
<dbReference type="GO" id="GO:0046872">
    <property type="term" value="F:metal ion binding"/>
    <property type="evidence" value="ECO:0007669"/>
    <property type="project" value="UniProtKB-KW"/>
</dbReference>